<dbReference type="GO" id="GO:0016020">
    <property type="term" value="C:membrane"/>
    <property type="evidence" value="ECO:0007669"/>
    <property type="project" value="UniProtKB-SubCell"/>
</dbReference>
<evidence type="ECO:0000256" key="5">
    <source>
        <dbReference type="SAM" id="Phobius"/>
    </source>
</evidence>
<feature type="transmembrane region" description="Helical" evidence="5">
    <location>
        <begin position="65"/>
        <end position="84"/>
    </location>
</feature>
<feature type="transmembrane region" description="Helical" evidence="5">
    <location>
        <begin position="146"/>
        <end position="170"/>
    </location>
</feature>
<feature type="transmembrane region" description="Helical" evidence="5">
    <location>
        <begin position="29"/>
        <end position="53"/>
    </location>
</feature>
<dbReference type="AlphaFoldDB" id="A0A7M1WEW8"/>
<gene>
    <name evidence="6" type="ORF">VP439_00012</name>
</gene>
<protein>
    <recommendedName>
        <fullName evidence="7">Polysaccharide biosynthesis protein</fullName>
    </recommendedName>
</protein>
<feature type="transmembrane region" description="Helical" evidence="5">
    <location>
        <begin position="121"/>
        <end position="140"/>
    </location>
</feature>
<dbReference type="InterPro" id="IPR002797">
    <property type="entry name" value="Polysacc_synth"/>
</dbReference>
<keyword evidence="3 5" id="KW-1133">Transmembrane helix</keyword>
<comment type="subcellular location">
    <subcellularLocation>
        <location evidence="1">Membrane</location>
        <topology evidence="1">Multi-pass membrane protein</topology>
    </subcellularLocation>
</comment>
<sequence length="390" mass="44629">MLSKLFPFILLPYFTRVLGADGYGELSLYQSFFAFIAIFVGLSSEGAVARYFYFYGKRSIRYPMIASYLYISFVAIALISIFLLLSRQELVIVVFATWTYALLNIQLVIKQCAREPVKFIILQLLMSALSTLLTVLVFSFVDTKPIYRFLMMGVSNGIVVIIALVFFPTSKYKRVNFKNTKLSIGFILSFGFPLIFHQISIYMKGQMDRFLLFFYFEPKDIGIYSASYQLASLFLVVLLAINKAVVPIYYSALKNQSITIDKIFSLAKLSLLIVPVPALFCLLMPEYFYSLIFGKEFGSTKVMISMFVLGVSLMLPYFIMINYFFYFGKNFLISKITISSSFAHILFVFIFCNISISLVPFSLILSNLFMVGTLMYVSHKETCRSNDENK</sequence>
<feature type="transmembrane region" description="Helical" evidence="5">
    <location>
        <begin position="332"/>
        <end position="351"/>
    </location>
</feature>
<dbReference type="Pfam" id="PF01943">
    <property type="entry name" value="Polysacc_synt"/>
    <property type="match status" value="1"/>
</dbReference>
<dbReference type="EMBL" id="MT898297">
    <property type="protein sequence ID" value="QOS25521.1"/>
    <property type="molecule type" value="Genomic_DNA"/>
</dbReference>
<feature type="transmembrane region" description="Helical" evidence="5">
    <location>
        <begin position="223"/>
        <end position="250"/>
    </location>
</feature>
<proteinExistence type="predicted"/>
<evidence type="ECO:0008006" key="7">
    <source>
        <dbReference type="Google" id="ProtNLM"/>
    </source>
</evidence>
<dbReference type="PANTHER" id="PTHR43424">
    <property type="entry name" value="LOCUS PUTATIVE PROTEIN 1-RELATED"/>
    <property type="match status" value="1"/>
</dbReference>
<feature type="transmembrane region" description="Helical" evidence="5">
    <location>
        <begin position="271"/>
        <end position="292"/>
    </location>
</feature>
<feature type="transmembrane region" description="Helical" evidence="5">
    <location>
        <begin position="182"/>
        <end position="203"/>
    </location>
</feature>
<name>A0A7M1WEW8_VIBPH</name>
<organism evidence="6">
    <name type="scientific">Vibrio parahaemolyticus</name>
    <dbReference type="NCBI Taxonomy" id="670"/>
    <lineage>
        <taxon>Bacteria</taxon>
        <taxon>Pseudomonadati</taxon>
        <taxon>Pseudomonadota</taxon>
        <taxon>Gammaproteobacteria</taxon>
        <taxon>Vibrionales</taxon>
        <taxon>Vibrionaceae</taxon>
        <taxon>Vibrio</taxon>
    </lineage>
</organism>
<evidence type="ECO:0000256" key="1">
    <source>
        <dbReference type="ARBA" id="ARBA00004141"/>
    </source>
</evidence>
<keyword evidence="4 5" id="KW-0472">Membrane</keyword>
<feature type="transmembrane region" description="Helical" evidence="5">
    <location>
        <begin position="304"/>
        <end position="325"/>
    </location>
</feature>
<evidence type="ECO:0000256" key="4">
    <source>
        <dbReference type="ARBA" id="ARBA00023136"/>
    </source>
</evidence>
<dbReference type="PANTHER" id="PTHR43424:SF1">
    <property type="entry name" value="LOCUS PUTATIVE PROTEIN 1-RELATED"/>
    <property type="match status" value="1"/>
</dbReference>
<evidence type="ECO:0000256" key="3">
    <source>
        <dbReference type="ARBA" id="ARBA00022989"/>
    </source>
</evidence>
<keyword evidence="2 5" id="KW-0812">Transmembrane</keyword>
<evidence type="ECO:0000256" key="2">
    <source>
        <dbReference type="ARBA" id="ARBA00022692"/>
    </source>
</evidence>
<feature type="transmembrane region" description="Helical" evidence="5">
    <location>
        <begin position="357"/>
        <end position="377"/>
    </location>
</feature>
<dbReference type="InterPro" id="IPR052556">
    <property type="entry name" value="PolySynth_Transporter"/>
</dbReference>
<accession>A0A7M1WEW8</accession>
<feature type="transmembrane region" description="Helical" evidence="5">
    <location>
        <begin position="90"/>
        <end position="109"/>
    </location>
</feature>
<evidence type="ECO:0000313" key="6">
    <source>
        <dbReference type="EMBL" id="QOS25521.1"/>
    </source>
</evidence>
<reference evidence="6" key="1">
    <citation type="submission" date="2020-08" db="EMBL/GenBank/DDBJ databases">
        <title>Genetic structure, function and evolution of capsule biosynthesis loci in Vibrio parahaemolyticus.</title>
        <authorList>
            <person name="Li L."/>
            <person name="Bian S."/>
        </authorList>
    </citation>
    <scope>NUCLEOTIDE SEQUENCE</scope>
    <source>
        <strain evidence="6">VP439</strain>
    </source>
</reference>